<reference evidence="2" key="1">
    <citation type="submission" date="2021-02" db="EMBL/GenBank/DDBJ databases">
        <title>PHA producing bacteria isolated from coastal sediment in Guangdong, Shenzhen.</title>
        <authorList>
            <person name="Zheng W."/>
            <person name="Yu S."/>
            <person name="Huang Y."/>
        </authorList>
    </citation>
    <scope>NUCLEOTIDE SEQUENCE</scope>
    <source>
        <strain evidence="2">TN14-10</strain>
    </source>
</reference>
<evidence type="ECO:0000313" key="3">
    <source>
        <dbReference type="Proteomes" id="UP000664303"/>
    </source>
</evidence>
<feature type="domain" description="Stress-response A/B barrel" evidence="1">
    <location>
        <begin position="229"/>
        <end position="327"/>
    </location>
</feature>
<dbReference type="SUPFAM" id="SSF54909">
    <property type="entry name" value="Dimeric alpha+beta barrel"/>
    <property type="match status" value="1"/>
</dbReference>
<protein>
    <submittedName>
        <fullName evidence="2">Dabb family protein</fullName>
    </submittedName>
</protein>
<dbReference type="InterPro" id="IPR011008">
    <property type="entry name" value="Dimeric_a/b-barrel"/>
</dbReference>
<comment type="caution">
    <text evidence="2">The sequence shown here is derived from an EMBL/GenBank/DDBJ whole genome shotgun (WGS) entry which is preliminary data.</text>
</comment>
<evidence type="ECO:0000259" key="1">
    <source>
        <dbReference type="PROSITE" id="PS51502"/>
    </source>
</evidence>
<dbReference type="Proteomes" id="UP000664303">
    <property type="component" value="Unassembled WGS sequence"/>
</dbReference>
<dbReference type="SMART" id="SM00886">
    <property type="entry name" value="Dabb"/>
    <property type="match status" value="1"/>
</dbReference>
<dbReference type="AlphaFoldDB" id="A0A939DG33"/>
<name>A0A939DG33_9GAMM</name>
<organism evidence="2 3">
    <name type="scientific">Parahaliea mediterranea</name>
    <dbReference type="NCBI Taxonomy" id="651086"/>
    <lineage>
        <taxon>Bacteria</taxon>
        <taxon>Pseudomonadati</taxon>
        <taxon>Pseudomonadota</taxon>
        <taxon>Gammaproteobacteria</taxon>
        <taxon>Cellvibrionales</taxon>
        <taxon>Halieaceae</taxon>
        <taxon>Parahaliea</taxon>
    </lineage>
</organism>
<proteinExistence type="predicted"/>
<dbReference type="InterPro" id="IPR013097">
    <property type="entry name" value="Dabb"/>
</dbReference>
<sequence length="350" mass="38687">MIIVQDRIVATAARLPAIDRLFRERYRGAAGERGLQWLSSEVSPPVNIDEAPLTLWVRWRLADAGAFWAMRAQSGTPEIAAFWAEVDQYCQSRERTYLQDAASDLPAPTLTTDAPVNTRGYRVTAQLTVNAGAQGAREALARRLTKVAANLPGLELGTLAPNLAPEYAAGHFTWDLLFPDAATAAKAWDSDGWREQAAPCLAEHCGAVHALALETIGGGLREPDIAGGIKRTALFRLLPHSDADTARRFEQDLLAMPRHIAEIRNWRLSRARPVAWHRADVAPWSYVWEQEFATLDGLTGPYMAHPHHWSHIDRWFDPESGIQAIDAGLSHAFGPFDHSLLARELSAARD</sequence>
<dbReference type="PROSITE" id="PS51502">
    <property type="entry name" value="S_R_A_B_BARREL"/>
    <property type="match status" value="1"/>
</dbReference>
<accession>A0A939DG33</accession>
<evidence type="ECO:0000313" key="2">
    <source>
        <dbReference type="EMBL" id="MBN7797660.1"/>
    </source>
</evidence>
<gene>
    <name evidence="2" type="ORF">JYP50_13700</name>
</gene>
<dbReference type="Pfam" id="PF07876">
    <property type="entry name" value="Dabb"/>
    <property type="match status" value="1"/>
</dbReference>
<dbReference type="EMBL" id="JAFKCZ010000009">
    <property type="protein sequence ID" value="MBN7797660.1"/>
    <property type="molecule type" value="Genomic_DNA"/>
</dbReference>
<dbReference type="RefSeq" id="WP_206561110.1">
    <property type="nucleotide sequence ID" value="NZ_JAFKCZ010000009.1"/>
</dbReference>
<keyword evidence="3" id="KW-1185">Reference proteome</keyword>